<feature type="compositionally biased region" description="Polar residues" evidence="2">
    <location>
        <begin position="143"/>
        <end position="154"/>
    </location>
</feature>
<proteinExistence type="predicted"/>
<evidence type="ECO:0000256" key="2">
    <source>
        <dbReference type="SAM" id="MobiDB-lite"/>
    </source>
</evidence>
<organism evidence="3 4">
    <name type="scientific">Symbiodinium pilosum</name>
    <name type="common">Dinoflagellate</name>
    <dbReference type="NCBI Taxonomy" id="2952"/>
    <lineage>
        <taxon>Eukaryota</taxon>
        <taxon>Sar</taxon>
        <taxon>Alveolata</taxon>
        <taxon>Dinophyceae</taxon>
        <taxon>Suessiales</taxon>
        <taxon>Symbiodiniaceae</taxon>
        <taxon>Symbiodinium</taxon>
    </lineage>
</organism>
<gene>
    <name evidence="3" type="primary">NEK1</name>
    <name evidence="3" type="ORF">SPIL2461_LOCUS4381</name>
</gene>
<dbReference type="Proteomes" id="UP000649617">
    <property type="component" value="Unassembled WGS sequence"/>
</dbReference>
<feature type="coiled-coil region" evidence="1">
    <location>
        <begin position="223"/>
        <end position="264"/>
    </location>
</feature>
<feature type="region of interest" description="Disordered" evidence="2">
    <location>
        <begin position="57"/>
        <end position="154"/>
    </location>
</feature>
<keyword evidence="4" id="KW-1185">Reference proteome</keyword>
<sequence>MSGAHMNESPPSERQRCRLVYARDDQLCQAPAEQLQRKISALEEENRRLANCISQIRSSQQSIVEGDSSLPGGSGVSAHGEPRSEAAASSSNEVLMPPAPQLRPPGQAVMGTPYVARVRESGPGQGSPMPAGQKLPSPVQAAPDSSSLNASTASCEAVPSEPAVYADAASTVQASPALSHAAAQAEAKAAFLEAAAKRGSGFAEVYNELLSCALQVLEARASAASMEKERNKASTEARELRACNARLEEAVSVLQDRNKELYMQKEFQRLGAKTSFQNHHPCCDTALSVSPGRQSVWAAPLSPAPASPRDLRPGPGEAELGLRLQRRVPALQASTGVCHVAPVIASPMQQRLALAARLPPQDQQTQAFQQGWRLFHQLSKEKEASSLDCSARQRASALMLGTKKGMPTEFRENPAVCAVWREALLAGASLELSSAQSFSSIPSMCSNES</sequence>
<name>A0A812LFB9_SYMPI</name>
<reference evidence="3" key="1">
    <citation type="submission" date="2021-02" db="EMBL/GenBank/DDBJ databases">
        <authorList>
            <person name="Dougan E. K."/>
            <person name="Rhodes N."/>
            <person name="Thang M."/>
            <person name="Chan C."/>
        </authorList>
    </citation>
    <scope>NUCLEOTIDE SEQUENCE</scope>
</reference>
<evidence type="ECO:0000313" key="4">
    <source>
        <dbReference type="Proteomes" id="UP000649617"/>
    </source>
</evidence>
<accession>A0A812LFB9</accession>
<protein>
    <submittedName>
        <fullName evidence="3">NEK1 protein</fullName>
    </submittedName>
</protein>
<dbReference type="OrthoDB" id="441002at2759"/>
<dbReference type="EMBL" id="CAJNIZ010005714">
    <property type="protein sequence ID" value="CAE7243997.1"/>
    <property type="molecule type" value="Genomic_DNA"/>
</dbReference>
<evidence type="ECO:0000256" key="1">
    <source>
        <dbReference type="SAM" id="Coils"/>
    </source>
</evidence>
<dbReference type="AlphaFoldDB" id="A0A812LFB9"/>
<comment type="caution">
    <text evidence="3">The sequence shown here is derived from an EMBL/GenBank/DDBJ whole genome shotgun (WGS) entry which is preliminary data.</text>
</comment>
<keyword evidence="1" id="KW-0175">Coiled coil</keyword>
<evidence type="ECO:0000313" key="3">
    <source>
        <dbReference type="EMBL" id="CAE7243997.1"/>
    </source>
</evidence>